<protein>
    <submittedName>
        <fullName evidence="10">Type VI secretion system tip protein VgrG</fullName>
    </submittedName>
</protein>
<evidence type="ECO:0000259" key="5">
    <source>
        <dbReference type="Pfam" id="PF04717"/>
    </source>
</evidence>
<feature type="domain" description="DUF6531" evidence="8">
    <location>
        <begin position="777"/>
        <end position="847"/>
    </location>
</feature>
<keyword evidence="11" id="KW-1185">Reference proteome</keyword>
<dbReference type="Pfam" id="PF25023">
    <property type="entry name" value="TEN_YD-shell"/>
    <property type="match status" value="2"/>
</dbReference>
<dbReference type="EMBL" id="CP020452">
    <property type="protein sequence ID" value="ARC51615.1"/>
    <property type="molecule type" value="Genomic_DNA"/>
</dbReference>
<evidence type="ECO:0000256" key="2">
    <source>
        <dbReference type="ARBA" id="ARBA00005558"/>
    </source>
</evidence>
<dbReference type="Proteomes" id="UP000191272">
    <property type="component" value="Chromosome"/>
</dbReference>
<dbReference type="Pfam" id="PF20148">
    <property type="entry name" value="DUF6531"/>
    <property type="match status" value="1"/>
</dbReference>
<dbReference type="Gene3D" id="3.55.50.10">
    <property type="entry name" value="Baseplate protein-like domains"/>
    <property type="match status" value="1"/>
</dbReference>
<dbReference type="NCBIfam" id="TIGR01646">
    <property type="entry name" value="vgr_GE"/>
    <property type="match status" value="1"/>
</dbReference>
<dbReference type="Pfam" id="PF13296">
    <property type="entry name" value="T6SS_Vgr"/>
    <property type="match status" value="1"/>
</dbReference>
<gene>
    <name evidence="10" type="ORF">A6J88_10745</name>
</gene>
<comment type="subcellular location">
    <subcellularLocation>
        <location evidence="1">Secreted</location>
    </subcellularLocation>
</comment>
<organism evidence="10 11">
    <name type="scientific">Neisseria mucosa</name>
    <dbReference type="NCBI Taxonomy" id="488"/>
    <lineage>
        <taxon>Bacteria</taxon>
        <taxon>Pseudomonadati</taxon>
        <taxon>Pseudomonadota</taxon>
        <taxon>Betaproteobacteria</taxon>
        <taxon>Neisseriales</taxon>
        <taxon>Neisseriaceae</taxon>
        <taxon>Neisseria</taxon>
    </lineage>
</organism>
<name>A0ABN4YAW3_NEIMU</name>
<dbReference type="SUPFAM" id="SSF69279">
    <property type="entry name" value="Phage tail proteins"/>
    <property type="match status" value="2"/>
</dbReference>
<dbReference type="Gene3D" id="2.180.10.10">
    <property type="entry name" value="RHS repeat-associated core"/>
    <property type="match status" value="3"/>
</dbReference>
<dbReference type="Gene3D" id="4.10.220.110">
    <property type="match status" value="1"/>
</dbReference>
<feature type="domain" description="Putative type VI secretion system Rhs element associated Vgr" evidence="7">
    <location>
        <begin position="484"/>
        <end position="586"/>
    </location>
</feature>
<dbReference type="InterPro" id="IPR031325">
    <property type="entry name" value="RHS_repeat"/>
</dbReference>
<dbReference type="InterPro" id="IPR017847">
    <property type="entry name" value="T6SS_RhsGE_Vgr_subset"/>
</dbReference>
<dbReference type="Gene3D" id="2.40.50.230">
    <property type="entry name" value="Gp5 N-terminal domain"/>
    <property type="match status" value="1"/>
</dbReference>
<evidence type="ECO:0000259" key="9">
    <source>
        <dbReference type="Pfam" id="PF25023"/>
    </source>
</evidence>
<evidence type="ECO:0000259" key="6">
    <source>
        <dbReference type="Pfam" id="PF10106"/>
    </source>
</evidence>
<feature type="domain" description="Teneurin-like YD-shell" evidence="9">
    <location>
        <begin position="1510"/>
        <end position="1799"/>
    </location>
</feature>
<evidence type="ECO:0000256" key="3">
    <source>
        <dbReference type="ARBA" id="ARBA00022525"/>
    </source>
</evidence>
<dbReference type="SUPFAM" id="SSF69255">
    <property type="entry name" value="gp5 N-terminal domain-like"/>
    <property type="match status" value="1"/>
</dbReference>
<sequence>MTARQSYHLTFARFSPSLSVKSFTASEAANTAYRVEITATSTDSSLPLSSYLNQRAAFEIRPQEAVLSEVAAAFSAGSDESPAKQWQGIITSCEKLSVSKDETVYRFVLEPRFAALKHFQSSRLFQNQTVPDIVAAVFKHHGFSGVDYRFQKSRSYTVREYVTQYLESDFAFINRLCEEEGIWYAFEQHEQHGDVVVFGDSPEHYFRDQSLPVSYRPHAGLESVGTEALFNLSIRHNPIVEGIRTADYNYRTADTDLFAETDNKQSEESADNTVLLGKQQHWGLHPKTPNEAQVQTTLLNEAVLCRQTVAAGSGNVVSMTPMKVFQTDTAFPEAPDGWLVLSMEHSGSRDTAYTHTFTAIPAQLAFRPERTTPRPHIDGTLPARVTAAENCTYAYIDDMGRYRVKLPFDLDEWSPGGESRPVRLAKPYAGPEYGIHFPLHEGTEVMLSFVQGNPDRPYISGVMHDSAHPDHIPADWNTRNVIRTWANNKLRMEDQKGQEHIKLATDYQKSQLNLGHIVDSNRNKRGENGEGFELRTDGWGAVRAGKGILVSSDAQGGAKGEVLEMGKAIRRMRKALVAAKLLDTAAKRAGNTATESIAQANHINSNLKKLKKSGVVISAPDGLAASTKQSILNTAQGHIHWVSMQDSNVSAGKNFTAHALKSINLFAQNKAVKIHAAQGKIEIQAKNNKMQIDAKKDLELTSSTAKVMIVGKDEVMISGGGGSYIKLKNGEIILASPKIVRVKAPAMPVGGSDSFFFNGFAKTDKTCIPCKIAELIGRPVNPISGIKVLPDETDFAFDGLVPFVWSRSYFSDLEESWLGSGWRTTLSAKLERKDGRFTYTDNQGRTFELPELEEDEGQVLFEAEQIIFERIDNGSYQISSLDGDSRQRFSPLHLNGTNRIGSGDGDYVLTRVSDRHGNGYRIVYNEDTGLPHTVIDELGRKIWFEFDNLSPLTQIPVYRLTSMGSYNDNLPEGREVLVRYRYDDNGDLVAVEDTEGFVHRRFGYRRHMMIRHQTTAGLNTYYQYDHYNPQGRVLRSYTDNGEEWRFAYADGHTQITDALGRSEHLYYDHHGEVVKRVFADGSSVLTERDALGRPIKITDEMGRETRYRYNECGLLTFVGGEGGQNQHIRYDQERRPVEITLPHNQKTLIEYNEQGLPETQSDSKGNATRYRYNENGQITQITDAKNNTYTFEYDQHRRLSTQTDCSGQQTRYTYNEEGKLASITDAAGHTTHYHYQNGEPLRIDYPDGSSEHFSYDHAGRLSVLTDAEGNRTAYDYDNDSKPTIRYNALGDAFQYRYDLAGRLKTLVNENGDSYTFEYDERDRLIRETGFDGKMTRYTYNPAGELIREEEYASGNIDVRTRPLRTTIYHRDRIGRIRQKDSHLDGGEILSTHYRYDKLNRLIQAHNAHSELRFGYDHNRLVKEQLIHLDKPLSSGISRSQSKDVAAQITEHRYDVLGNRIQTILPTGEVLNRLYYGSGHLHHINLDGSTLTDIERDALHRPIERAIGKLNTQFQLDPLGRLKQQIAQPNSHNKADPAVLIGRRYQYDTTGNLVRTDDQTNGSRDYTYDALGRITQSADEHYRYDPAHNLTDGSRIVGNRLTQYKGISYRYDPLGNLIEKQQHDGEIQHYRYNAENQLTEAEIHRPGQNAVLYRYRYDPMGRRIAKVHPDGSEIQYLWDGSRLLQEYRKDRTYTYIYTEDRNYEPLAQITTYNGSDKAREILYYHNDQIGIPREMTDGEGKIVWSGDYSGWGKLTQESRLKLDIHQPFRLQNQYYDEETGLHYNFFRYYDPEIGRFTQQDSIKLLGGESLYRFANNVQTWTDVFGLSGIPIFGISDNAARNLENQFQAERFKHIRAQRQAAQKSGNNQCATGVGVLFGRHMAQLSKDPKCKNVHQFQGTLADSRNATLAVTGVGGAAVVTTAAAAPELIPLAARGVNVLSKSSAAQAWTSLSAVEKSAGISAVVSGTTQIMQNGRVNACAFGVDMVTGAAGSGLTKLGSQAGLSVGSGAMSDYMCQGKSIKETFQGVPGNIYGTAAGHHLGNAGAGPISSTVMGEIVKDQVNKNLPK</sequence>
<dbReference type="Pfam" id="PF05593">
    <property type="entry name" value="RHS_repeat"/>
    <property type="match status" value="2"/>
</dbReference>
<evidence type="ECO:0000313" key="10">
    <source>
        <dbReference type="EMBL" id="ARC51615.1"/>
    </source>
</evidence>
<proteinExistence type="inferred from homology"/>
<evidence type="ECO:0000259" key="8">
    <source>
        <dbReference type="Pfam" id="PF20148"/>
    </source>
</evidence>
<dbReference type="RefSeq" id="WP_080614224.1">
    <property type="nucleotide sequence ID" value="NZ_CP020452.2"/>
</dbReference>
<dbReference type="InterPro" id="IPR028244">
    <property type="entry name" value="T6SS_Rhs_Vgr_dom"/>
</dbReference>
<dbReference type="InterPro" id="IPR050708">
    <property type="entry name" value="T6SS_VgrG/RHS"/>
</dbReference>
<evidence type="ECO:0000313" key="11">
    <source>
        <dbReference type="Proteomes" id="UP000191272"/>
    </source>
</evidence>
<dbReference type="InterPro" id="IPR037026">
    <property type="entry name" value="Vgr_OB-fold_dom_sf"/>
</dbReference>
<dbReference type="InterPro" id="IPR006533">
    <property type="entry name" value="T6SS_Vgr_RhsGE"/>
</dbReference>
<dbReference type="PANTHER" id="PTHR32305">
    <property type="match status" value="1"/>
</dbReference>
<accession>A0ABN4YAW3</accession>
<reference evidence="11" key="1">
    <citation type="submission" date="2017-03" db="EMBL/GenBank/DDBJ databases">
        <title>FDA dAtabase for Regulatory Grade micrObial Sequences (FDA-ARGOS): Supporting development and validation of Infectious Disease Dx tests.</title>
        <authorList>
            <person name="Campos J."/>
            <person name="Goldberg B."/>
            <person name="Tallon L."/>
            <person name="Sadzewicz L."/>
            <person name="Sengamalay N."/>
            <person name="Ott S."/>
            <person name="Godinez A."/>
            <person name="Nagaraj S."/>
            <person name="Vyas G."/>
            <person name="Aluvathingal J."/>
            <person name="Nadendla S."/>
            <person name="Geyer C."/>
            <person name="Nandy P."/>
            <person name="Hobson J."/>
            <person name="Sichtig H."/>
        </authorList>
    </citation>
    <scope>NUCLEOTIDE SEQUENCE [LARGE SCALE GENOMIC DNA]</scope>
    <source>
        <strain evidence="11">FDAARGOS_260</strain>
    </source>
</reference>
<feature type="domain" description="Teneurin-like YD-shell" evidence="9">
    <location>
        <begin position="1164"/>
        <end position="1262"/>
    </location>
</feature>
<feature type="domain" description="Gp5/Type VI secretion system Vgr protein OB-fold" evidence="5">
    <location>
        <begin position="397"/>
        <end position="464"/>
    </location>
</feature>
<feature type="domain" description="DUF2345" evidence="6">
    <location>
        <begin position="605"/>
        <end position="750"/>
    </location>
</feature>
<dbReference type="InterPro" id="IPR006530">
    <property type="entry name" value="YD"/>
</dbReference>
<keyword evidence="4" id="KW-0677">Repeat</keyword>
<dbReference type="Pfam" id="PF05954">
    <property type="entry name" value="Phage_GPD"/>
    <property type="match status" value="1"/>
</dbReference>
<dbReference type="NCBIfam" id="TIGR03361">
    <property type="entry name" value="VI_Rhs_Vgr"/>
    <property type="match status" value="1"/>
</dbReference>
<dbReference type="InterPro" id="IPR045351">
    <property type="entry name" value="DUF6531"/>
</dbReference>
<dbReference type="Gene3D" id="2.30.110.50">
    <property type="match status" value="1"/>
</dbReference>
<dbReference type="PANTHER" id="PTHR32305:SF15">
    <property type="entry name" value="PROTEIN RHSA-RELATED"/>
    <property type="match status" value="1"/>
</dbReference>
<dbReference type="Pfam" id="PF10106">
    <property type="entry name" value="DUF2345"/>
    <property type="match status" value="1"/>
</dbReference>
<dbReference type="PRINTS" id="PR00394">
    <property type="entry name" value="RHSPROTEIN"/>
</dbReference>
<dbReference type="NCBIfam" id="TIGR03696">
    <property type="entry name" value="Rhs_assc_core"/>
    <property type="match status" value="1"/>
</dbReference>
<dbReference type="InterPro" id="IPR018769">
    <property type="entry name" value="VgrG2_DUF2345"/>
</dbReference>
<evidence type="ECO:0000259" key="7">
    <source>
        <dbReference type="Pfam" id="PF13296"/>
    </source>
</evidence>
<dbReference type="InterPro" id="IPR006531">
    <property type="entry name" value="Gp5/Vgr_OB"/>
</dbReference>
<dbReference type="NCBIfam" id="TIGR01643">
    <property type="entry name" value="YD_repeat_2x"/>
    <property type="match status" value="6"/>
</dbReference>
<comment type="similarity">
    <text evidence="2">Belongs to the VgrG protein family.</text>
</comment>
<dbReference type="InterPro" id="IPR022385">
    <property type="entry name" value="Rhs_assc_core"/>
</dbReference>
<dbReference type="InterPro" id="IPR056823">
    <property type="entry name" value="TEN-like_YD-shell"/>
</dbReference>
<keyword evidence="3" id="KW-0964">Secreted</keyword>
<evidence type="ECO:0000256" key="1">
    <source>
        <dbReference type="ARBA" id="ARBA00004613"/>
    </source>
</evidence>
<dbReference type="Pfam" id="PF04717">
    <property type="entry name" value="Phage_base_V"/>
    <property type="match status" value="1"/>
</dbReference>
<evidence type="ECO:0000256" key="4">
    <source>
        <dbReference type="ARBA" id="ARBA00022737"/>
    </source>
</evidence>